<evidence type="ECO:0000256" key="11">
    <source>
        <dbReference type="ARBA" id="ARBA00022840"/>
    </source>
</evidence>
<keyword evidence="12 16" id="KW-1133">Transmembrane helix</keyword>
<evidence type="ECO:0000256" key="8">
    <source>
        <dbReference type="ARBA" id="ARBA00022734"/>
    </source>
</evidence>
<sequence length="681" mass="76070">MYYCYQFDQSLFLIFSMGTRMLFCLTMLSNIHFFLAQDENQFIYNGFNGANLHLDGVAKIHPNGLLHLTNTSILQKGYAFYKIPISFNTSSSASIPFPSFSTNFVFAIVSQIPSISGQGLAFAISPSMGFSQALASQYMGLFNLSNNGLPTNHVLAIELDTVKNPEFEDINSNHVGIDVNGMISVESAPATYFSTEEGKNISLMISNSDPTQLWIDYDAAKKLLNVTVAPIRSSKPNRPLLSTSIDLSLVLLENMYVGFSSATGPAASEHYVLGWSFNRTGPAQNLDISKLPLLPPKRKSNQKPSSINIVLPIVATVVLVIFIGAVYFVRKKKYEEVREDWETEYGPQRFSYKNLYIATKGFKEKELLGAGGFGKVYRGTLPNSNLQIAVKRVSHDSKQGMKEFIAEIASMKRLRHRNLVQLLGYCRRKGELLLVYDYMPNGSLDRFLFSRIKQNLSWFHRFTVLKDVASALLYLHEEWEQVVLHRDIKSSNVLLDADFNGRLGDFGLARLYDHGTNPQTTHVVGTVGYLAPELSRTGKATSGTDVFAFGVFILEVACGRRPTDLHGVPEDESLVDWVLSCWRRGAILDVVDPKLEGKYLIEEMELVLKVALLCSHPFPAMRPNMRQVMQYLEGNASLPEIQADSSICTSPFTPTNEESELVFSISSSYGKWSVHSMSSNE</sequence>
<evidence type="ECO:0000256" key="6">
    <source>
        <dbReference type="ARBA" id="ARBA00022692"/>
    </source>
</evidence>
<dbReference type="InterPro" id="IPR001220">
    <property type="entry name" value="Legume_lectin_dom"/>
</dbReference>
<proteinExistence type="inferred from homology"/>
<feature type="transmembrane region" description="Helical" evidence="16">
    <location>
        <begin position="309"/>
        <end position="329"/>
    </location>
</feature>
<feature type="binding site" evidence="15">
    <location>
        <position position="391"/>
    </location>
    <ligand>
        <name>ATP</name>
        <dbReference type="ChEBI" id="CHEBI:30616"/>
    </ligand>
</feature>
<comment type="similarity">
    <text evidence="4">In the C-terminal section; belongs to the protein kinase superfamily. Ser/Thr protein kinase family.</text>
</comment>
<organism evidence="18 19">
    <name type="scientific">Ziziphus jujuba</name>
    <name type="common">Chinese jujube</name>
    <name type="synonym">Ziziphus sativa</name>
    <dbReference type="NCBI Taxonomy" id="326968"/>
    <lineage>
        <taxon>Eukaryota</taxon>
        <taxon>Viridiplantae</taxon>
        <taxon>Streptophyta</taxon>
        <taxon>Embryophyta</taxon>
        <taxon>Tracheophyta</taxon>
        <taxon>Spermatophyta</taxon>
        <taxon>Magnoliopsida</taxon>
        <taxon>eudicotyledons</taxon>
        <taxon>Gunneridae</taxon>
        <taxon>Pentapetalae</taxon>
        <taxon>rosids</taxon>
        <taxon>fabids</taxon>
        <taxon>Rosales</taxon>
        <taxon>Rhamnaceae</taxon>
        <taxon>Paliureae</taxon>
        <taxon>Ziziphus</taxon>
    </lineage>
</organism>
<dbReference type="Pfam" id="PF00069">
    <property type="entry name" value="Pkinase"/>
    <property type="match status" value="1"/>
</dbReference>
<dbReference type="Pfam" id="PF00139">
    <property type="entry name" value="Lectin_legB"/>
    <property type="match status" value="1"/>
</dbReference>
<evidence type="ECO:0000256" key="13">
    <source>
        <dbReference type="ARBA" id="ARBA00023136"/>
    </source>
</evidence>
<accession>A0A6P3ZK61</accession>
<protein>
    <submittedName>
        <fullName evidence="19">L-type lectin-domain containing receptor kinase IV.2-like</fullName>
    </submittedName>
</protein>
<evidence type="ECO:0000256" key="4">
    <source>
        <dbReference type="ARBA" id="ARBA00010217"/>
    </source>
</evidence>
<dbReference type="AlphaFoldDB" id="A0A6P3ZK61"/>
<reference evidence="19" key="1">
    <citation type="submission" date="2025-08" db="UniProtKB">
        <authorList>
            <consortium name="RefSeq"/>
        </authorList>
    </citation>
    <scope>IDENTIFICATION</scope>
    <source>
        <tissue evidence="19">Seedling</tissue>
    </source>
</reference>
<comment type="similarity">
    <text evidence="2">Belongs to the leguminous lectin family.</text>
</comment>
<evidence type="ECO:0000256" key="14">
    <source>
        <dbReference type="ARBA" id="ARBA00023170"/>
    </source>
</evidence>
<keyword evidence="8" id="KW-0430">Lectin</keyword>
<dbReference type="Gene3D" id="3.30.200.20">
    <property type="entry name" value="Phosphorylase Kinase, domain 1"/>
    <property type="match status" value="1"/>
</dbReference>
<keyword evidence="18" id="KW-1185">Reference proteome</keyword>
<evidence type="ECO:0000313" key="19">
    <source>
        <dbReference type="RefSeq" id="XP_015873989.3"/>
    </source>
</evidence>
<name>A0A6P3ZK61_ZIZJJ</name>
<evidence type="ECO:0000256" key="16">
    <source>
        <dbReference type="SAM" id="Phobius"/>
    </source>
</evidence>
<feature type="domain" description="Protein kinase" evidence="17">
    <location>
        <begin position="362"/>
        <end position="638"/>
    </location>
</feature>
<dbReference type="Gene3D" id="2.60.120.200">
    <property type="match status" value="1"/>
</dbReference>
<dbReference type="SMART" id="SM00220">
    <property type="entry name" value="S_TKc"/>
    <property type="match status" value="1"/>
</dbReference>
<keyword evidence="11 15" id="KW-0067">ATP-binding</keyword>
<evidence type="ECO:0000256" key="15">
    <source>
        <dbReference type="PROSITE-ProRule" id="PRU10141"/>
    </source>
</evidence>
<feature type="transmembrane region" description="Helical" evidence="16">
    <location>
        <begin position="12"/>
        <end position="35"/>
    </location>
</feature>
<evidence type="ECO:0000256" key="10">
    <source>
        <dbReference type="ARBA" id="ARBA00022777"/>
    </source>
</evidence>
<dbReference type="InterPro" id="IPR011009">
    <property type="entry name" value="Kinase-like_dom_sf"/>
</dbReference>
<dbReference type="GO" id="GO:0004674">
    <property type="term" value="F:protein serine/threonine kinase activity"/>
    <property type="evidence" value="ECO:0007669"/>
    <property type="project" value="UniProtKB-KW"/>
</dbReference>
<dbReference type="KEGG" id="zju:107410996"/>
<evidence type="ECO:0000256" key="3">
    <source>
        <dbReference type="ARBA" id="ARBA00008536"/>
    </source>
</evidence>
<evidence type="ECO:0000256" key="1">
    <source>
        <dbReference type="ARBA" id="ARBA00004479"/>
    </source>
</evidence>
<evidence type="ECO:0000256" key="7">
    <source>
        <dbReference type="ARBA" id="ARBA00022729"/>
    </source>
</evidence>
<gene>
    <name evidence="19" type="primary">LOC107410996</name>
</gene>
<dbReference type="PANTHER" id="PTHR27007">
    <property type="match status" value="1"/>
</dbReference>
<keyword evidence="5" id="KW-0808">Transferase</keyword>
<evidence type="ECO:0000313" key="18">
    <source>
        <dbReference type="Proteomes" id="UP001652623"/>
    </source>
</evidence>
<dbReference type="SUPFAM" id="SSF56112">
    <property type="entry name" value="Protein kinase-like (PK-like)"/>
    <property type="match status" value="1"/>
</dbReference>
<dbReference type="PROSITE" id="PS50011">
    <property type="entry name" value="PROTEIN_KINASE_DOM"/>
    <property type="match status" value="1"/>
</dbReference>
<comment type="subcellular location">
    <subcellularLocation>
        <location evidence="1">Membrane</location>
        <topology evidence="1">Single-pass type I membrane protein</topology>
    </subcellularLocation>
</comment>
<dbReference type="InterPro" id="IPR008271">
    <property type="entry name" value="Ser/Thr_kinase_AS"/>
</dbReference>
<dbReference type="CDD" id="cd14066">
    <property type="entry name" value="STKc_IRAK"/>
    <property type="match status" value="1"/>
</dbReference>
<dbReference type="PROSITE" id="PS00108">
    <property type="entry name" value="PROTEIN_KINASE_ST"/>
    <property type="match status" value="1"/>
</dbReference>
<evidence type="ECO:0000256" key="9">
    <source>
        <dbReference type="ARBA" id="ARBA00022741"/>
    </source>
</evidence>
<keyword evidence="6 16" id="KW-0812">Transmembrane</keyword>
<keyword evidence="9 15" id="KW-0547">Nucleotide-binding</keyword>
<evidence type="ECO:0000256" key="2">
    <source>
        <dbReference type="ARBA" id="ARBA00007606"/>
    </source>
</evidence>
<dbReference type="InterPro" id="IPR000719">
    <property type="entry name" value="Prot_kinase_dom"/>
</dbReference>
<dbReference type="GO" id="GO:1901001">
    <property type="term" value="P:negative regulation of response to salt stress"/>
    <property type="evidence" value="ECO:0007669"/>
    <property type="project" value="UniProtKB-ARBA"/>
</dbReference>
<keyword evidence="10" id="KW-0418">Kinase</keyword>
<dbReference type="GO" id="GO:0005524">
    <property type="term" value="F:ATP binding"/>
    <property type="evidence" value="ECO:0007669"/>
    <property type="project" value="UniProtKB-UniRule"/>
</dbReference>
<dbReference type="PROSITE" id="PS00107">
    <property type="entry name" value="PROTEIN_KINASE_ATP"/>
    <property type="match status" value="1"/>
</dbReference>
<comment type="similarity">
    <text evidence="3">In the N-terminal section; belongs to the leguminous lectin family.</text>
</comment>
<dbReference type="GO" id="GO:0005886">
    <property type="term" value="C:plasma membrane"/>
    <property type="evidence" value="ECO:0007669"/>
    <property type="project" value="UniProtKB-SubCell"/>
</dbReference>
<keyword evidence="13 16" id="KW-0472">Membrane</keyword>
<dbReference type="Gene3D" id="1.10.510.10">
    <property type="entry name" value="Transferase(Phosphotransferase) domain 1"/>
    <property type="match status" value="1"/>
</dbReference>
<dbReference type="InterPro" id="IPR017441">
    <property type="entry name" value="Protein_kinase_ATP_BS"/>
</dbReference>
<dbReference type="InterPro" id="IPR050528">
    <property type="entry name" value="L-type_Lectin-RKs"/>
</dbReference>
<dbReference type="GeneID" id="107410996"/>
<dbReference type="InterPro" id="IPR013320">
    <property type="entry name" value="ConA-like_dom_sf"/>
</dbReference>
<dbReference type="GO" id="GO:0030246">
    <property type="term" value="F:carbohydrate binding"/>
    <property type="evidence" value="ECO:0007669"/>
    <property type="project" value="UniProtKB-KW"/>
</dbReference>
<evidence type="ECO:0000259" key="17">
    <source>
        <dbReference type="PROSITE" id="PS50011"/>
    </source>
</evidence>
<dbReference type="RefSeq" id="XP_015873989.3">
    <property type="nucleotide sequence ID" value="XM_016018503.4"/>
</dbReference>
<dbReference type="SUPFAM" id="SSF49899">
    <property type="entry name" value="Concanavalin A-like lectins/glucanases"/>
    <property type="match status" value="1"/>
</dbReference>
<dbReference type="CDD" id="cd06899">
    <property type="entry name" value="lectin_legume_LecRK_Arcelin_ConA"/>
    <property type="match status" value="1"/>
</dbReference>
<keyword evidence="14" id="KW-0675">Receptor</keyword>
<evidence type="ECO:0000256" key="5">
    <source>
        <dbReference type="ARBA" id="ARBA00022679"/>
    </source>
</evidence>
<dbReference type="InParanoid" id="A0A6P3ZK61"/>
<evidence type="ECO:0000256" key="12">
    <source>
        <dbReference type="ARBA" id="ARBA00022989"/>
    </source>
</evidence>
<keyword evidence="7" id="KW-0732">Signal</keyword>
<dbReference type="Proteomes" id="UP001652623">
    <property type="component" value="Chromosome 10"/>
</dbReference>